<dbReference type="Proteomes" id="UP000030745">
    <property type="component" value="Unassembled WGS sequence"/>
</dbReference>
<evidence type="ECO:0000313" key="3">
    <source>
        <dbReference type="EMBL" id="KDO24378.1"/>
    </source>
</evidence>
<feature type="compositionally biased region" description="Low complexity" evidence="1">
    <location>
        <begin position="44"/>
        <end position="63"/>
    </location>
</feature>
<protein>
    <submittedName>
        <fullName evidence="3">Uncharacterized protein</fullName>
    </submittedName>
</protein>
<dbReference type="KEGG" id="spar:SPRG_10456"/>
<gene>
    <name evidence="3" type="ORF">SPRG_10456</name>
</gene>
<dbReference type="VEuPathDB" id="FungiDB:SPRG_10456"/>
<dbReference type="AlphaFoldDB" id="A0A067C1H7"/>
<feature type="transmembrane region" description="Helical" evidence="2">
    <location>
        <begin position="21"/>
        <end position="42"/>
    </location>
</feature>
<organism evidence="3 4">
    <name type="scientific">Saprolegnia parasitica (strain CBS 223.65)</name>
    <dbReference type="NCBI Taxonomy" id="695850"/>
    <lineage>
        <taxon>Eukaryota</taxon>
        <taxon>Sar</taxon>
        <taxon>Stramenopiles</taxon>
        <taxon>Oomycota</taxon>
        <taxon>Saprolegniomycetes</taxon>
        <taxon>Saprolegniales</taxon>
        <taxon>Saprolegniaceae</taxon>
        <taxon>Saprolegnia</taxon>
    </lineage>
</organism>
<reference evidence="3 4" key="1">
    <citation type="journal article" date="2013" name="PLoS Genet.">
        <title>Distinctive expansion of potential virulence genes in the genome of the oomycete fish pathogen Saprolegnia parasitica.</title>
        <authorList>
            <person name="Jiang R.H."/>
            <person name="de Bruijn I."/>
            <person name="Haas B.J."/>
            <person name="Belmonte R."/>
            <person name="Lobach L."/>
            <person name="Christie J."/>
            <person name="van den Ackerveken G."/>
            <person name="Bottin A."/>
            <person name="Bulone V."/>
            <person name="Diaz-Moreno S.M."/>
            <person name="Dumas B."/>
            <person name="Fan L."/>
            <person name="Gaulin E."/>
            <person name="Govers F."/>
            <person name="Grenville-Briggs L.J."/>
            <person name="Horner N.R."/>
            <person name="Levin J.Z."/>
            <person name="Mammella M."/>
            <person name="Meijer H.J."/>
            <person name="Morris P."/>
            <person name="Nusbaum C."/>
            <person name="Oome S."/>
            <person name="Phillips A.J."/>
            <person name="van Rooyen D."/>
            <person name="Rzeszutek E."/>
            <person name="Saraiva M."/>
            <person name="Secombes C.J."/>
            <person name="Seidl M.F."/>
            <person name="Snel B."/>
            <person name="Stassen J.H."/>
            <person name="Sykes S."/>
            <person name="Tripathy S."/>
            <person name="van den Berg H."/>
            <person name="Vega-Arreguin J.C."/>
            <person name="Wawra S."/>
            <person name="Young S.K."/>
            <person name="Zeng Q."/>
            <person name="Dieguez-Uribeondo J."/>
            <person name="Russ C."/>
            <person name="Tyler B.M."/>
            <person name="van West P."/>
        </authorList>
    </citation>
    <scope>NUCLEOTIDE SEQUENCE [LARGE SCALE GENOMIC DNA]</scope>
    <source>
        <strain evidence="3 4">CBS 223.65</strain>
    </source>
</reference>
<evidence type="ECO:0000256" key="1">
    <source>
        <dbReference type="SAM" id="MobiDB-lite"/>
    </source>
</evidence>
<sequence length="63" mass="6392">MNSGKTPHFRLQPRIRRRTPLLDVAIAVVLGGVSGVGMPPGIETPAPAADAPASTSSTSSPEA</sequence>
<name>A0A067C1H7_SAPPC</name>
<dbReference type="GeneID" id="24132564"/>
<keyword evidence="2" id="KW-1133">Transmembrane helix</keyword>
<feature type="region of interest" description="Disordered" evidence="1">
    <location>
        <begin position="38"/>
        <end position="63"/>
    </location>
</feature>
<accession>A0A067C1H7</accession>
<keyword evidence="2" id="KW-0472">Membrane</keyword>
<keyword evidence="2" id="KW-0812">Transmembrane</keyword>
<evidence type="ECO:0000256" key="2">
    <source>
        <dbReference type="SAM" id="Phobius"/>
    </source>
</evidence>
<dbReference type="OrthoDB" id="163226at2759"/>
<dbReference type="EMBL" id="KK583243">
    <property type="protein sequence ID" value="KDO24378.1"/>
    <property type="molecule type" value="Genomic_DNA"/>
</dbReference>
<evidence type="ECO:0000313" key="4">
    <source>
        <dbReference type="Proteomes" id="UP000030745"/>
    </source>
</evidence>
<dbReference type="OMA" id="FFTWYFV"/>
<keyword evidence="4" id="KW-1185">Reference proteome</keyword>
<dbReference type="RefSeq" id="XP_012204971.1">
    <property type="nucleotide sequence ID" value="XM_012349581.1"/>
</dbReference>
<proteinExistence type="predicted"/>